<dbReference type="InterPro" id="IPR037523">
    <property type="entry name" value="VOC_core"/>
</dbReference>
<dbReference type="STRING" id="1150625.Q75_17190"/>
<comment type="caution">
    <text evidence="2">The sequence shown here is derived from an EMBL/GenBank/DDBJ whole genome shotgun (WGS) entry which is preliminary data.</text>
</comment>
<dbReference type="PATRIC" id="fig|1150625.3.peg.3610"/>
<evidence type="ECO:0000313" key="3">
    <source>
        <dbReference type="Proteomes" id="UP000074108"/>
    </source>
</evidence>
<name>A0A147K3V0_9BACI</name>
<evidence type="ECO:0000313" key="2">
    <source>
        <dbReference type="EMBL" id="KUP03930.1"/>
    </source>
</evidence>
<dbReference type="AlphaFoldDB" id="A0A147K3V0"/>
<dbReference type="InterPro" id="IPR029068">
    <property type="entry name" value="Glyas_Bleomycin-R_OHBP_Dase"/>
</dbReference>
<dbReference type="Pfam" id="PF00903">
    <property type="entry name" value="Glyoxalase"/>
    <property type="match status" value="1"/>
</dbReference>
<accession>A0A147K3V0</accession>
<dbReference type="Proteomes" id="UP000074108">
    <property type="component" value="Unassembled WGS sequence"/>
</dbReference>
<feature type="domain" description="VOC" evidence="1">
    <location>
        <begin position="8"/>
        <end position="122"/>
    </location>
</feature>
<dbReference type="EMBL" id="LDYG01000058">
    <property type="protein sequence ID" value="KUP03930.1"/>
    <property type="molecule type" value="Genomic_DNA"/>
</dbReference>
<dbReference type="Gene3D" id="3.10.180.10">
    <property type="entry name" value="2,3-Dihydroxybiphenyl 1,2-Dioxygenase, domain 1"/>
    <property type="match status" value="1"/>
</dbReference>
<protein>
    <submittedName>
        <fullName evidence="2">Glyoxalase</fullName>
    </submittedName>
</protein>
<gene>
    <name evidence="2" type="ORF">Q75_17190</name>
</gene>
<dbReference type="RefSeq" id="WP_059352133.1">
    <property type="nucleotide sequence ID" value="NZ_LDYG01000058.1"/>
</dbReference>
<dbReference type="CDD" id="cd06587">
    <property type="entry name" value="VOC"/>
    <property type="match status" value="1"/>
</dbReference>
<dbReference type="InterPro" id="IPR004360">
    <property type="entry name" value="Glyas_Fos-R_dOase_dom"/>
</dbReference>
<sequence length="127" mass="14838">MSTQPIQKVHQIGMNVKDIKRAVHFYQEKLGLSLLFQMDTMAFFECQGLRLMLTLPEKEKYNGPSSVFYFQVEDIEEASRLYREKGIHFVDTPHLIAKMGNTETWMTFFHDSEENTHALMSEVTVTE</sequence>
<proteinExistence type="predicted"/>
<keyword evidence="3" id="KW-1185">Reference proteome</keyword>
<dbReference type="SUPFAM" id="SSF54593">
    <property type="entry name" value="Glyoxalase/Bleomycin resistance protein/Dihydroxybiphenyl dioxygenase"/>
    <property type="match status" value="1"/>
</dbReference>
<dbReference type="OrthoDB" id="9804944at2"/>
<reference evidence="2 3" key="1">
    <citation type="journal article" date="2016" name="Front. Microbiol.">
        <title>Microevolution Analysis of Bacillus coahuilensis Unveils Differences in Phosphorus Acquisition Strategies and Their Regulation.</title>
        <authorList>
            <person name="Gomez-Lunar Z."/>
            <person name="Hernandez-Gonzalez I."/>
            <person name="Rodriguez-Torres M.D."/>
            <person name="Souza V."/>
            <person name="Olmedo-Alvarez G."/>
        </authorList>
    </citation>
    <scope>NUCLEOTIDE SEQUENCE [LARGE SCALE GENOMIC DNA]</scope>
    <source>
        <strain evidence="3">p1.1.43</strain>
    </source>
</reference>
<organism evidence="2 3">
    <name type="scientific">Bacillus coahuilensis p1.1.43</name>
    <dbReference type="NCBI Taxonomy" id="1150625"/>
    <lineage>
        <taxon>Bacteria</taxon>
        <taxon>Bacillati</taxon>
        <taxon>Bacillota</taxon>
        <taxon>Bacilli</taxon>
        <taxon>Bacillales</taxon>
        <taxon>Bacillaceae</taxon>
        <taxon>Bacillus</taxon>
    </lineage>
</organism>
<dbReference type="PROSITE" id="PS51819">
    <property type="entry name" value="VOC"/>
    <property type="match status" value="1"/>
</dbReference>
<evidence type="ECO:0000259" key="1">
    <source>
        <dbReference type="PROSITE" id="PS51819"/>
    </source>
</evidence>